<gene>
    <name evidence="2" type="ORF">Q0812_02325</name>
</gene>
<sequence>MRSLAQAATAALCVLPENPSDAHAVDALVEAAFGPGRYAKTAERLREGSEAVAGFCAHQDGRLVGTVRLWPILIGETHALFLGPIAVAGDLRSEGVGQALMLAALAWADEARSGGVLLVGDTPYFGRFGFERAEGVDMPGPVNPARLLWRGADQPKGRVASA</sequence>
<dbReference type="SUPFAM" id="SSF55729">
    <property type="entry name" value="Acyl-CoA N-acyltransferases (Nat)"/>
    <property type="match status" value="1"/>
</dbReference>
<dbReference type="EC" id="2.3.1.-" evidence="2"/>
<protein>
    <submittedName>
        <fullName evidence="2">N-acetyltransferase</fullName>
        <ecNumber evidence="2">2.3.1.-</ecNumber>
    </submittedName>
</protein>
<keyword evidence="2" id="KW-0808">Transferase</keyword>
<organism evidence="2 3">
    <name type="scientific">Peiella sedimenti</name>
    <dbReference type="NCBI Taxonomy" id="3061083"/>
    <lineage>
        <taxon>Bacteria</taxon>
        <taxon>Pseudomonadati</taxon>
        <taxon>Pseudomonadota</taxon>
        <taxon>Alphaproteobacteria</taxon>
        <taxon>Caulobacterales</taxon>
        <taxon>Caulobacteraceae</taxon>
        <taxon>Peiella</taxon>
    </lineage>
</organism>
<feature type="domain" description="N-acetyltransferase" evidence="1">
    <location>
        <begin position="12"/>
        <end position="153"/>
    </location>
</feature>
<dbReference type="PROSITE" id="PS51186">
    <property type="entry name" value="GNAT"/>
    <property type="match status" value="1"/>
</dbReference>
<keyword evidence="2" id="KW-0012">Acyltransferase</keyword>
<comment type="caution">
    <text evidence="2">The sequence shown here is derived from an EMBL/GenBank/DDBJ whole genome shotgun (WGS) entry which is preliminary data.</text>
</comment>
<evidence type="ECO:0000313" key="2">
    <source>
        <dbReference type="EMBL" id="MDO1558267.1"/>
    </source>
</evidence>
<reference evidence="2" key="1">
    <citation type="submission" date="2023-07" db="EMBL/GenBank/DDBJ databases">
        <title>Brevundimonas soil sp. nov., isolated from the soil of chemical plant.</title>
        <authorList>
            <person name="Wu N."/>
        </authorList>
    </citation>
    <scope>NUCLEOTIDE SEQUENCE</scope>
    <source>
        <strain evidence="2">XZ-24</strain>
    </source>
</reference>
<dbReference type="GO" id="GO:0016746">
    <property type="term" value="F:acyltransferase activity"/>
    <property type="evidence" value="ECO:0007669"/>
    <property type="project" value="UniProtKB-KW"/>
</dbReference>
<dbReference type="InterPro" id="IPR016181">
    <property type="entry name" value="Acyl_CoA_acyltransferase"/>
</dbReference>
<evidence type="ECO:0000259" key="1">
    <source>
        <dbReference type="PROSITE" id="PS51186"/>
    </source>
</evidence>
<dbReference type="Pfam" id="PF00583">
    <property type="entry name" value="Acetyltransf_1"/>
    <property type="match status" value="1"/>
</dbReference>
<name>A0ABT8SI70_9CAUL</name>
<accession>A0ABT8SI70</accession>
<evidence type="ECO:0000313" key="3">
    <source>
        <dbReference type="Proteomes" id="UP001169063"/>
    </source>
</evidence>
<dbReference type="EMBL" id="JAUKTR010000001">
    <property type="protein sequence ID" value="MDO1558267.1"/>
    <property type="molecule type" value="Genomic_DNA"/>
</dbReference>
<keyword evidence="3" id="KW-1185">Reference proteome</keyword>
<dbReference type="Gene3D" id="3.40.630.30">
    <property type="match status" value="1"/>
</dbReference>
<dbReference type="InterPro" id="IPR000182">
    <property type="entry name" value="GNAT_dom"/>
</dbReference>
<dbReference type="RefSeq" id="WP_302108687.1">
    <property type="nucleotide sequence ID" value="NZ_JAUKTR010000001.1"/>
</dbReference>
<dbReference type="Proteomes" id="UP001169063">
    <property type="component" value="Unassembled WGS sequence"/>
</dbReference>
<proteinExistence type="predicted"/>